<dbReference type="PANTHER" id="PTHR30055">
    <property type="entry name" value="HTH-TYPE TRANSCRIPTIONAL REGULATOR RUTR"/>
    <property type="match status" value="1"/>
</dbReference>
<dbReference type="InterPro" id="IPR050109">
    <property type="entry name" value="HTH-type_TetR-like_transc_reg"/>
</dbReference>
<dbReference type="GO" id="GO:0000976">
    <property type="term" value="F:transcription cis-regulatory region binding"/>
    <property type="evidence" value="ECO:0007669"/>
    <property type="project" value="TreeGrafter"/>
</dbReference>
<feature type="DNA-binding region" description="H-T-H motif" evidence="4">
    <location>
        <begin position="36"/>
        <end position="55"/>
    </location>
</feature>
<dbReference type="InterPro" id="IPR009057">
    <property type="entry name" value="Homeodomain-like_sf"/>
</dbReference>
<dbReference type="PRINTS" id="PR00455">
    <property type="entry name" value="HTHTETR"/>
</dbReference>
<keyword evidence="3" id="KW-0804">Transcription</keyword>
<keyword evidence="2 4" id="KW-0238">DNA-binding</keyword>
<evidence type="ECO:0000256" key="3">
    <source>
        <dbReference type="ARBA" id="ARBA00023163"/>
    </source>
</evidence>
<evidence type="ECO:0000256" key="4">
    <source>
        <dbReference type="PROSITE-ProRule" id="PRU00335"/>
    </source>
</evidence>
<dbReference type="Pfam" id="PF00440">
    <property type="entry name" value="TetR_N"/>
    <property type="match status" value="1"/>
</dbReference>
<protein>
    <submittedName>
        <fullName evidence="6">TetR/AcrR family transcriptional regulator</fullName>
    </submittedName>
</protein>
<dbReference type="InterPro" id="IPR049484">
    <property type="entry name" value="Rv0078-like_C"/>
</dbReference>
<dbReference type="RefSeq" id="WP_125325504.1">
    <property type="nucleotide sequence ID" value="NZ_CP034328.1"/>
</dbReference>
<dbReference type="PROSITE" id="PS50977">
    <property type="entry name" value="HTH_TETR_2"/>
    <property type="match status" value="1"/>
</dbReference>
<evidence type="ECO:0000313" key="7">
    <source>
        <dbReference type="Proteomes" id="UP000282002"/>
    </source>
</evidence>
<dbReference type="InterPro" id="IPR001647">
    <property type="entry name" value="HTH_TetR"/>
</dbReference>
<evidence type="ECO:0000313" key="6">
    <source>
        <dbReference type="EMBL" id="AZL59309.1"/>
    </source>
</evidence>
<dbReference type="PANTHER" id="PTHR30055:SF234">
    <property type="entry name" value="HTH-TYPE TRANSCRIPTIONAL REGULATOR BETI"/>
    <property type="match status" value="1"/>
</dbReference>
<keyword evidence="1" id="KW-0805">Transcription regulation</keyword>
<evidence type="ECO:0000256" key="1">
    <source>
        <dbReference type="ARBA" id="ARBA00023015"/>
    </source>
</evidence>
<dbReference type="GO" id="GO:0003700">
    <property type="term" value="F:DNA-binding transcription factor activity"/>
    <property type="evidence" value="ECO:0007669"/>
    <property type="project" value="TreeGrafter"/>
</dbReference>
<dbReference type="Proteomes" id="UP000282002">
    <property type="component" value="Chromosome"/>
</dbReference>
<gene>
    <name evidence="6" type="ORF">EI545_10900</name>
</gene>
<proteinExistence type="predicted"/>
<dbReference type="AlphaFoldDB" id="A0A3S8U704"/>
<dbReference type="OrthoDB" id="8478851at2"/>
<dbReference type="Gene3D" id="1.10.357.10">
    <property type="entry name" value="Tetracycline Repressor, domain 2"/>
    <property type="match status" value="1"/>
</dbReference>
<accession>A0A3S8U704</accession>
<dbReference type="KEGG" id="taw:EI545_10900"/>
<dbReference type="Pfam" id="PF21351">
    <property type="entry name" value="TetR_C_41"/>
    <property type="match status" value="1"/>
</dbReference>
<dbReference type="EMBL" id="CP034328">
    <property type="protein sequence ID" value="AZL59309.1"/>
    <property type="molecule type" value="Genomic_DNA"/>
</dbReference>
<dbReference type="SUPFAM" id="SSF46689">
    <property type="entry name" value="Homeodomain-like"/>
    <property type="match status" value="1"/>
</dbReference>
<reference evidence="6 7" key="1">
    <citation type="submission" date="2018-12" db="EMBL/GenBank/DDBJ databases">
        <title>Complete genome sequencing of Tabrizicola sp. K13M18.</title>
        <authorList>
            <person name="Bae J.-W."/>
        </authorList>
    </citation>
    <scope>NUCLEOTIDE SEQUENCE [LARGE SCALE GENOMIC DNA]</scope>
    <source>
        <strain evidence="6 7">K13M18</strain>
    </source>
</reference>
<keyword evidence="7" id="KW-1185">Reference proteome</keyword>
<feature type="domain" description="HTH tetR-type" evidence="5">
    <location>
        <begin position="13"/>
        <end position="73"/>
    </location>
</feature>
<evidence type="ECO:0000259" key="5">
    <source>
        <dbReference type="PROSITE" id="PS50977"/>
    </source>
</evidence>
<organism evidence="6 7">
    <name type="scientific">Tabrizicola piscis</name>
    <dbReference type="NCBI Taxonomy" id="2494374"/>
    <lineage>
        <taxon>Bacteria</taxon>
        <taxon>Pseudomonadati</taxon>
        <taxon>Pseudomonadota</taxon>
        <taxon>Alphaproteobacteria</taxon>
        <taxon>Rhodobacterales</taxon>
        <taxon>Paracoccaceae</taxon>
        <taxon>Tabrizicola</taxon>
    </lineage>
</organism>
<name>A0A3S8U704_9RHOB</name>
<evidence type="ECO:0000256" key="2">
    <source>
        <dbReference type="ARBA" id="ARBA00023125"/>
    </source>
</evidence>
<sequence length="188" mass="19603">MQEPRRTQKDRSEAMRALLLRVGRDLFVRNGFAATGTPEIVAEAGVTRGALYHHFADKEDLFTAVIRAEAEAVAAEIEAVDYSGLSGIEALVRGGEAFLAAMGEPGRARLMLVEAPAVLDPAVLAEIDAATGGRTLEAGLAAAGVAPAGPLSALLSAAYDRAALAIDRGAAAEDWVQAVERLVRGVVR</sequence>